<sequence length="107" mass="12253">MSYRLQLSADWARKLSTQQLNKGGVKMMTDILKMARQNAPVLTGALRNSGRFQQLSTLKWRITFGNSRVPYARIREHTNRLHPNTVRYLQRAGNTAASRAKSYFNLG</sequence>
<name>A0ABY5TRV0_9VIRU</name>
<dbReference type="Proteomes" id="UP001160027">
    <property type="component" value="Segment"/>
</dbReference>
<proteinExistence type="predicted"/>
<protein>
    <submittedName>
        <fullName evidence="1">Tail-component</fullName>
    </submittedName>
</protein>
<organism evidence="1 2">
    <name type="scientific">Bacteriophage sp</name>
    <dbReference type="NCBI Taxonomy" id="38018"/>
    <lineage>
        <taxon>Viruses</taxon>
    </lineage>
</organism>
<dbReference type="EMBL" id="OP072523">
    <property type="protein sequence ID" value="UVX36410.1"/>
    <property type="molecule type" value="Genomic_DNA"/>
</dbReference>
<evidence type="ECO:0000313" key="1">
    <source>
        <dbReference type="EMBL" id="UVX36410.1"/>
    </source>
</evidence>
<accession>A0ABY5TRV0</accession>
<evidence type="ECO:0000313" key="2">
    <source>
        <dbReference type="Proteomes" id="UP001160027"/>
    </source>
</evidence>
<reference evidence="2" key="1">
    <citation type="submission" date="2022-07" db="EMBL/GenBank/DDBJ databases">
        <title>High-quality bacteriophage genomes in the Japanese 4D cohort.</title>
        <authorList>
            <person name="Nishijima S."/>
        </authorList>
    </citation>
    <scope>NUCLEOTIDE SEQUENCE [LARGE SCALE GENOMIC DNA]</scope>
</reference>
<keyword evidence="2" id="KW-1185">Reference proteome</keyword>